<dbReference type="Gene3D" id="3.60.40.10">
    <property type="entry name" value="PPM-type phosphatase domain"/>
    <property type="match status" value="1"/>
</dbReference>
<sequence>MEPSIPRLRVSVSRIRLLPADGAVAHACVFVRAQLAQRAAAHPGVAAFGEQLIEAAALRAGELVSHAVAHACSEVELICRIEDGRDTGTEVEVICRIDDGRWPLPPLPVNGRTTHRDKEAALSPALERQAGEEGEVTDLRPTTLVEGAHTRSGTGSSGPQRAAAPAEYSMRIHLRAPADQAQSPAVPAGADGHRLPTMGPQAHTYVPDRPGHGAPSAEPGPSFLAEASELLAGQLDEDLVAALAGQLLVPRVGDWCGVWLSSAKGRMRLARVWHADERLVEPLRELLERNTPSATLRAAGRPLPHISPDAGMAWAFPLVVSGSCHGVLVLGSTDHEQADDRVVRQVENMARLLAQAVATARQYARQTTISRALQSRQLPTSLPQVPGLDTAVVYEPHEEAQTVGGDFYDLFRKRDGRWCFLLGDVQGKDPEAMSITGLARHMVRLLAREGHSVESVLERLNVALTEDGAEAATPGVEHTDGRFLTLLYGELEPDAVAGGVHVRLASAGHPLPLKLFTNGTVEPAAQPQLLLGVDRNAQYSADCFELMPGEVMLCVTDGVTERRRGKQQFDDDGSLAQTLSQCSAMSAMAVANHVRQAVHDFGTEPVEDDLAVLVLKALPPMGMVKLPRSRIPSD</sequence>
<evidence type="ECO:0000313" key="5">
    <source>
        <dbReference type="Proteomes" id="UP000828924"/>
    </source>
</evidence>
<dbReference type="InterPro" id="IPR052016">
    <property type="entry name" value="Bact_Sigma-Reg"/>
</dbReference>
<evidence type="ECO:0000313" key="4">
    <source>
        <dbReference type="EMBL" id="UNM12252.1"/>
    </source>
</evidence>
<evidence type="ECO:0000259" key="3">
    <source>
        <dbReference type="SMART" id="SM00331"/>
    </source>
</evidence>
<dbReference type="Proteomes" id="UP000828924">
    <property type="component" value="Chromosome"/>
</dbReference>
<accession>A0ABY3WN81</accession>
<dbReference type="RefSeq" id="WP_242330859.1">
    <property type="nucleotide sequence ID" value="NZ_CP071872.1"/>
</dbReference>
<evidence type="ECO:0000256" key="1">
    <source>
        <dbReference type="ARBA" id="ARBA00022801"/>
    </source>
</evidence>
<keyword evidence="1" id="KW-0378">Hydrolase</keyword>
<proteinExistence type="predicted"/>
<name>A0ABY3WN81_9ACTN</name>
<feature type="region of interest" description="Disordered" evidence="2">
    <location>
        <begin position="200"/>
        <end position="220"/>
    </location>
</feature>
<dbReference type="SUPFAM" id="SSF55781">
    <property type="entry name" value="GAF domain-like"/>
    <property type="match status" value="1"/>
</dbReference>
<dbReference type="InterPro" id="IPR001932">
    <property type="entry name" value="PPM-type_phosphatase-like_dom"/>
</dbReference>
<protein>
    <submittedName>
        <fullName evidence="4">SpoIIE family protein phosphatase</fullName>
    </submittedName>
</protein>
<keyword evidence="5" id="KW-1185">Reference proteome</keyword>
<dbReference type="PANTHER" id="PTHR43156">
    <property type="entry name" value="STAGE II SPORULATION PROTEIN E-RELATED"/>
    <property type="match status" value="1"/>
</dbReference>
<evidence type="ECO:0000256" key="2">
    <source>
        <dbReference type="SAM" id="MobiDB-lite"/>
    </source>
</evidence>
<dbReference type="SMART" id="SM00331">
    <property type="entry name" value="PP2C_SIG"/>
    <property type="match status" value="1"/>
</dbReference>
<feature type="domain" description="PPM-type phosphatase" evidence="3">
    <location>
        <begin position="388"/>
        <end position="617"/>
    </location>
</feature>
<feature type="region of interest" description="Disordered" evidence="2">
    <location>
        <begin position="106"/>
        <end position="135"/>
    </location>
</feature>
<dbReference type="Gene3D" id="3.30.450.40">
    <property type="match status" value="1"/>
</dbReference>
<gene>
    <name evidence="4" type="ORF">J4032_12560</name>
</gene>
<dbReference type="InterPro" id="IPR036457">
    <property type="entry name" value="PPM-type-like_dom_sf"/>
</dbReference>
<dbReference type="InterPro" id="IPR029016">
    <property type="entry name" value="GAF-like_dom_sf"/>
</dbReference>
<dbReference type="Pfam" id="PF07228">
    <property type="entry name" value="SpoIIE"/>
    <property type="match status" value="1"/>
</dbReference>
<organism evidence="4 5">
    <name type="scientific">Streptomyces formicae</name>
    <dbReference type="NCBI Taxonomy" id="1616117"/>
    <lineage>
        <taxon>Bacteria</taxon>
        <taxon>Bacillati</taxon>
        <taxon>Actinomycetota</taxon>
        <taxon>Actinomycetes</taxon>
        <taxon>Kitasatosporales</taxon>
        <taxon>Streptomycetaceae</taxon>
        <taxon>Streptomyces</taxon>
    </lineage>
</organism>
<dbReference type="EMBL" id="CP071872">
    <property type="protein sequence ID" value="UNM12252.1"/>
    <property type="molecule type" value="Genomic_DNA"/>
</dbReference>
<reference evidence="4 5" key="1">
    <citation type="submission" date="2021-03" db="EMBL/GenBank/DDBJ databases">
        <title>Complete genome of Streptomyces formicae strain 1H-GS9 (DSM 100524).</title>
        <authorList>
            <person name="Atanasov K.E."/>
            <person name="Altabella T."/>
            <person name="Ferrer A."/>
        </authorList>
    </citation>
    <scope>NUCLEOTIDE SEQUENCE [LARGE SCALE GENOMIC DNA]</scope>
    <source>
        <strain evidence="4 5">1H-GS9</strain>
    </source>
</reference>
<dbReference type="PANTHER" id="PTHR43156:SF2">
    <property type="entry name" value="STAGE II SPORULATION PROTEIN E"/>
    <property type="match status" value="1"/>
</dbReference>